<dbReference type="Proteomes" id="UP000678393">
    <property type="component" value="Unassembled WGS sequence"/>
</dbReference>
<feature type="transmembrane region" description="Helical" evidence="8">
    <location>
        <begin position="340"/>
        <end position="361"/>
    </location>
</feature>
<feature type="non-terminal residue" evidence="10">
    <location>
        <position position="1"/>
    </location>
</feature>
<evidence type="ECO:0000259" key="9">
    <source>
        <dbReference type="Pfam" id="PF13906"/>
    </source>
</evidence>
<evidence type="ECO:0000256" key="7">
    <source>
        <dbReference type="ARBA" id="ARBA00023180"/>
    </source>
</evidence>
<evidence type="ECO:0000256" key="8">
    <source>
        <dbReference type="SAM" id="Phobius"/>
    </source>
</evidence>
<sequence length="580" mass="62855">IGSTLGAGLYVVAGQVAVDNAGPSVTISFLVAAVASALAGMCYAEFAARIPRAGSAYIYSYVTVGEAMAFVIGWNLILEYVIGTASVARGFSLYFDSLIDKKISGFLNSTMHMEVDQLSEYPDFFAFAITIVVTLLLAAGVQESARFNNIFTCVNLLVVLYVTICGLFKMDFHNWTLSQEEVPAGAGTGGFMPFGFSGTMAGAATCFYAFVGFDCVATTGEETKNPQRSIPIGIVVSLLVIFLSYFNRDAALPAVFDRVGWRVARYIIAAGAVCGLSTSLLGAMFPLPRILYAMGTDGVIFRFMGRVSRRFKTPIIGTAVSGVFAGFMAMMFNLKELVDMMSIGTLLAYTLVSVSVLILRYEADENLYSNKHTKNIQEEACVRPAAKEKSKCAIVQMIRPKTSQPTSQTSSTVKVLVAILCLLTAAFSSMLIFADSGLVDKEPWAVSITAMFGLLFVGCLVLIMLQPQSNASLPFKVPWVPVLPAISMFVNVYLMLKLSPMTWARFSIWMAIGTLIYCTYGIRHSTEELRIRTEERNLGECQTALQSVADHASNEDSGISVFESNSACCKSNKTLEGRSQ</sequence>
<dbReference type="FunFam" id="1.20.1740.10:FF:000010">
    <property type="entry name" value="probable cationic amino acid transporter"/>
    <property type="match status" value="1"/>
</dbReference>
<dbReference type="OrthoDB" id="3900342at2759"/>
<evidence type="ECO:0000313" key="11">
    <source>
        <dbReference type="Proteomes" id="UP000678393"/>
    </source>
</evidence>
<comment type="similarity">
    <text evidence="2">Belongs to the amino acid-polyamine-organocation (APC) superfamily. Cationic amino acid transporter (CAT) (TC 2.A.3.3) family.</text>
</comment>
<dbReference type="GO" id="GO:0097638">
    <property type="term" value="P:L-arginine import across plasma membrane"/>
    <property type="evidence" value="ECO:0007669"/>
    <property type="project" value="TreeGrafter"/>
</dbReference>
<dbReference type="GO" id="GO:0012505">
    <property type="term" value="C:endomembrane system"/>
    <property type="evidence" value="ECO:0007669"/>
    <property type="project" value="UniProtKB-SubCell"/>
</dbReference>
<feature type="transmembrane region" description="Helical" evidence="8">
    <location>
        <begin position="313"/>
        <end position="334"/>
    </location>
</feature>
<feature type="transmembrane region" description="Helical" evidence="8">
    <location>
        <begin position="477"/>
        <end position="496"/>
    </location>
</feature>
<dbReference type="InterPro" id="IPR002293">
    <property type="entry name" value="AA/rel_permease1"/>
</dbReference>
<dbReference type="GO" id="GO:0061459">
    <property type="term" value="F:L-arginine transmembrane transporter activity"/>
    <property type="evidence" value="ECO:0007669"/>
    <property type="project" value="TreeGrafter"/>
</dbReference>
<dbReference type="PANTHER" id="PTHR43243:SF105">
    <property type="entry name" value="CATIONIC AMINO ACID TRANSPORTER C-TERMINAL DOMAIN-CONTAINING PROTEIN"/>
    <property type="match status" value="1"/>
</dbReference>
<feature type="transmembrane region" description="Helical" evidence="8">
    <location>
        <begin position="190"/>
        <end position="217"/>
    </location>
</feature>
<feature type="domain" description="Cationic amino acid transporter C-terminal" evidence="9">
    <location>
        <begin position="475"/>
        <end position="525"/>
    </location>
</feature>
<keyword evidence="11" id="KW-1185">Reference proteome</keyword>
<comment type="caution">
    <text evidence="10">The sequence shown here is derived from an EMBL/GenBank/DDBJ whole genome shotgun (WGS) entry which is preliminary data.</text>
</comment>
<evidence type="ECO:0000256" key="6">
    <source>
        <dbReference type="ARBA" id="ARBA00023136"/>
    </source>
</evidence>
<dbReference type="PIRSF" id="PIRSF006060">
    <property type="entry name" value="AA_transporter"/>
    <property type="match status" value="1"/>
</dbReference>
<feature type="transmembrane region" description="Helical" evidence="8">
    <location>
        <begin position="444"/>
        <end position="465"/>
    </location>
</feature>
<keyword evidence="3" id="KW-0813">Transport</keyword>
<name>A0A8S3Z764_9EUPU</name>
<keyword evidence="6 8" id="KW-0472">Membrane</keyword>
<dbReference type="InterPro" id="IPR029485">
    <property type="entry name" value="CAT_C"/>
</dbReference>
<protein>
    <recommendedName>
        <fullName evidence="9">Cationic amino acid transporter C-terminal domain-containing protein</fullName>
    </recommendedName>
</protein>
<dbReference type="Gene3D" id="1.20.1740.10">
    <property type="entry name" value="Amino acid/polyamine transporter I"/>
    <property type="match status" value="2"/>
</dbReference>
<feature type="transmembrane region" description="Helical" evidence="8">
    <location>
        <begin position="413"/>
        <end position="432"/>
    </location>
</feature>
<dbReference type="GO" id="GO:0015189">
    <property type="term" value="F:L-lysine transmembrane transporter activity"/>
    <property type="evidence" value="ECO:0007669"/>
    <property type="project" value="TreeGrafter"/>
</dbReference>
<feature type="transmembrane region" description="Helical" evidence="8">
    <location>
        <begin position="25"/>
        <end position="44"/>
    </location>
</feature>
<evidence type="ECO:0000256" key="3">
    <source>
        <dbReference type="ARBA" id="ARBA00022448"/>
    </source>
</evidence>
<evidence type="ECO:0000313" key="10">
    <source>
        <dbReference type="EMBL" id="CAG5124979.1"/>
    </source>
</evidence>
<feature type="transmembrane region" description="Helical" evidence="8">
    <location>
        <begin position="229"/>
        <end position="246"/>
    </location>
</feature>
<dbReference type="Pfam" id="PF13906">
    <property type="entry name" value="AA_permease_C"/>
    <property type="match status" value="1"/>
</dbReference>
<feature type="transmembrane region" description="Helical" evidence="8">
    <location>
        <begin position="56"/>
        <end position="77"/>
    </location>
</feature>
<accession>A0A8S3Z764</accession>
<evidence type="ECO:0000256" key="4">
    <source>
        <dbReference type="ARBA" id="ARBA00022692"/>
    </source>
</evidence>
<evidence type="ECO:0000256" key="5">
    <source>
        <dbReference type="ARBA" id="ARBA00022989"/>
    </source>
</evidence>
<keyword evidence="5 8" id="KW-1133">Transmembrane helix</keyword>
<reference evidence="10" key="1">
    <citation type="submission" date="2021-04" db="EMBL/GenBank/DDBJ databases">
        <authorList>
            <consortium name="Molecular Ecology Group"/>
        </authorList>
    </citation>
    <scope>NUCLEOTIDE SEQUENCE</scope>
</reference>
<dbReference type="GO" id="GO:0000064">
    <property type="term" value="F:L-ornithine transmembrane transporter activity"/>
    <property type="evidence" value="ECO:0007669"/>
    <property type="project" value="TreeGrafter"/>
</dbReference>
<keyword evidence="7" id="KW-0325">Glycoprotein</keyword>
<feature type="transmembrane region" description="Helical" evidence="8">
    <location>
        <begin position="266"/>
        <end position="292"/>
    </location>
</feature>
<comment type="subcellular location">
    <subcellularLocation>
        <location evidence="1">Endomembrane system</location>
        <topology evidence="1">Multi-pass membrane protein</topology>
    </subcellularLocation>
</comment>
<organism evidence="10 11">
    <name type="scientific">Candidula unifasciata</name>
    <dbReference type="NCBI Taxonomy" id="100452"/>
    <lineage>
        <taxon>Eukaryota</taxon>
        <taxon>Metazoa</taxon>
        <taxon>Spiralia</taxon>
        <taxon>Lophotrochozoa</taxon>
        <taxon>Mollusca</taxon>
        <taxon>Gastropoda</taxon>
        <taxon>Heterobranchia</taxon>
        <taxon>Euthyneura</taxon>
        <taxon>Panpulmonata</taxon>
        <taxon>Eupulmonata</taxon>
        <taxon>Stylommatophora</taxon>
        <taxon>Helicina</taxon>
        <taxon>Helicoidea</taxon>
        <taxon>Geomitridae</taxon>
        <taxon>Candidula</taxon>
    </lineage>
</organism>
<dbReference type="Pfam" id="PF13520">
    <property type="entry name" value="AA_permease_2"/>
    <property type="match status" value="1"/>
</dbReference>
<dbReference type="EMBL" id="CAJHNH020001922">
    <property type="protein sequence ID" value="CAG5124979.1"/>
    <property type="molecule type" value="Genomic_DNA"/>
</dbReference>
<dbReference type="FunFam" id="1.20.1740.10:FF:000024">
    <property type="entry name" value="High affinity cationic amino acid transporter 1"/>
    <property type="match status" value="1"/>
</dbReference>
<proteinExistence type="inferred from homology"/>
<evidence type="ECO:0000256" key="1">
    <source>
        <dbReference type="ARBA" id="ARBA00004127"/>
    </source>
</evidence>
<feature type="transmembrane region" description="Helical" evidence="8">
    <location>
        <begin position="153"/>
        <end position="170"/>
    </location>
</feature>
<dbReference type="AlphaFoldDB" id="A0A8S3Z764"/>
<feature type="transmembrane region" description="Helical" evidence="8">
    <location>
        <begin position="502"/>
        <end position="522"/>
    </location>
</feature>
<keyword evidence="4 8" id="KW-0812">Transmembrane</keyword>
<evidence type="ECO:0000256" key="2">
    <source>
        <dbReference type="ARBA" id="ARBA00008572"/>
    </source>
</evidence>
<dbReference type="PANTHER" id="PTHR43243">
    <property type="entry name" value="INNER MEMBRANE TRANSPORTER YGJI-RELATED"/>
    <property type="match status" value="1"/>
</dbReference>
<gene>
    <name evidence="10" type="ORF">CUNI_LOCUS10537</name>
</gene>
<feature type="transmembrane region" description="Helical" evidence="8">
    <location>
        <begin position="124"/>
        <end position="141"/>
    </location>
</feature>
<dbReference type="GO" id="GO:0005886">
    <property type="term" value="C:plasma membrane"/>
    <property type="evidence" value="ECO:0007669"/>
    <property type="project" value="TreeGrafter"/>
</dbReference>